<evidence type="ECO:0000256" key="1">
    <source>
        <dbReference type="ARBA" id="ARBA00022723"/>
    </source>
</evidence>
<evidence type="ECO:0008006" key="10">
    <source>
        <dbReference type="Google" id="ProtNLM"/>
    </source>
</evidence>
<dbReference type="Pfam" id="PF00856">
    <property type="entry name" value="SET"/>
    <property type="match status" value="1"/>
</dbReference>
<evidence type="ECO:0000256" key="2">
    <source>
        <dbReference type="ARBA" id="ARBA00022771"/>
    </source>
</evidence>
<protein>
    <recommendedName>
        <fullName evidence="10">SET domain-containing protein</fullName>
    </recommendedName>
</protein>
<keyword evidence="9" id="KW-1185">Reference proteome</keyword>
<keyword evidence="3" id="KW-0862">Zinc</keyword>
<evidence type="ECO:0000313" key="7">
    <source>
        <dbReference type="EMBL" id="EDS25880.1"/>
    </source>
</evidence>
<dbReference type="InterPro" id="IPR011990">
    <property type="entry name" value="TPR-like_helical_dom_sf"/>
</dbReference>
<dbReference type="Gene3D" id="2.170.270.10">
    <property type="entry name" value="SET domain"/>
    <property type="match status" value="1"/>
</dbReference>
<proteinExistence type="predicted"/>
<dbReference type="GO" id="GO:0008757">
    <property type="term" value="F:S-adenosylmethionine-dependent methyltransferase activity"/>
    <property type="evidence" value="ECO:0007669"/>
    <property type="project" value="UniProtKB-ARBA"/>
</dbReference>
<dbReference type="PROSITE" id="PS01360">
    <property type="entry name" value="ZF_MYND_1"/>
    <property type="match status" value="1"/>
</dbReference>
<dbReference type="PROSITE" id="PS50280">
    <property type="entry name" value="SET"/>
    <property type="match status" value="1"/>
</dbReference>
<gene>
    <name evidence="8" type="primary">6051561</name>
    <name evidence="7" type="ORF">CpipJ_CPIJ017838</name>
</gene>
<dbReference type="EMBL" id="DS232814">
    <property type="protein sequence ID" value="EDS25880.1"/>
    <property type="molecule type" value="Genomic_DNA"/>
</dbReference>
<dbReference type="OrthoDB" id="62495at2759"/>
<reference evidence="8" key="2">
    <citation type="submission" date="2020-05" db="UniProtKB">
        <authorList>
            <consortium name="EnsemblMetazoa"/>
        </authorList>
    </citation>
    <scope>IDENTIFICATION</scope>
    <source>
        <strain evidence="8">JHB</strain>
    </source>
</reference>
<organism>
    <name type="scientific">Culex quinquefasciatus</name>
    <name type="common">Southern house mosquito</name>
    <name type="synonym">Culex pungens</name>
    <dbReference type="NCBI Taxonomy" id="7176"/>
    <lineage>
        <taxon>Eukaryota</taxon>
        <taxon>Metazoa</taxon>
        <taxon>Ecdysozoa</taxon>
        <taxon>Arthropoda</taxon>
        <taxon>Hexapoda</taxon>
        <taxon>Insecta</taxon>
        <taxon>Pterygota</taxon>
        <taxon>Neoptera</taxon>
        <taxon>Endopterygota</taxon>
        <taxon>Diptera</taxon>
        <taxon>Nematocera</taxon>
        <taxon>Culicoidea</taxon>
        <taxon>Culicidae</taxon>
        <taxon>Culicinae</taxon>
        <taxon>Culicini</taxon>
        <taxon>Culex</taxon>
        <taxon>Culex</taxon>
    </lineage>
</organism>
<dbReference type="AlphaFoldDB" id="B0XEA6"/>
<evidence type="ECO:0000256" key="3">
    <source>
        <dbReference type="ARBA" id="ARBA00022833"/>
    </source>
</evidence>
<dbReference type="InterPro" id="IPR002893">
    <property type="entry name" value="Znf_MYND"/>
</dbReference>
<evidence type="ECO:0000313" key="8">
    <source>
        <dbReference type="EnsemblMetazoa" id="CPIJ017838-PA"/>
    </source>
</evidence>
<feature type="domain" description="MYND-type" evidence="6">
    <location>
        <begin position="223"/>
        <end position="263"/>
    </location>
</feature>
<dbReference type="EnsemblMetazoa" id="CPIJ017838-RA">
    <property type="protein sequence ID" value="CPIJ017838-PA"/>
    <property type="gene ID" value="CPIJ017838"/>
</dbReference>
<evidence type="ECO:0000259" key="6">
    <source>
        <dbReference type="PROSITE" id="PS50865"/>
    </source>
</evidence>
<dbReference type="InterPro" id="IPR046341">
    <property type="entry name" value="SET_dom_sf"/>
</dbReference>
<dbReference type="PANTHER" id="PTHR47111:SF1">
    <property type="entry name" value="SET AND MYND DOMAIN-CONTAINING PROTEIN 4"/>
    <property type="match status" value="1"/>
</dbReference>
<keyword evidence="1" id="KW-0479">Metal-binding</keyword>
<dbReference type="SUPFAM" id="SSF48452">
    <property type="entry name" value="TPR-like"/>
    <property type="match status" value="1"/>
</dbReference>
<dbReference type="VEuPathDB" id="VectorBase:CQUJHB010503"/>
<dbReference type="PANTHER" id="PTHR47111">
    <property type="entry name" value="BCDNA.LD29892"/>
    <property type="match status" value="1"/>
</dbReference>
<accession>B0XEA6</accession>
<dbReference type="Gene3D" id="1.10.220.160">
    <property type="match status" value="1"/>
</dbReference>
<dbReference type="GO" id="GO:0008276">
    <property type="term" value="F:protein methyltransferase activity"/>
    <property type="evidence" value="ECO:0007669"/>
    <property type="project" value="UniProtKB-ARBA"/>
</dbReference>
<dbReference type="GO" id="GO:0008270">
    <property type="term" value="F:zinc ion binding"/>
    <property type="evidence" value="ECO:0007669"/>
    <property type="project" value="UniProtKB-KW"/>
</dbReference>
<keyword evidence="2 4" id="KW-0863">Zinc-finger</keyword>
<dbReference type="Gene3D" id="1.25.40.10">
    <property type="entry name" value="Tetratricopeptide repeat domain"/>
    <property type="match status" value="1"/>
</dbReference>
<dbReference type="VEuPathDB" id="VectorBase:CPIJ017838"/>
<dbReference type="KEGG" id="cqu:CpipJ_CPIJ017838"/>
<reference evidence="7" key="1">
    <citation type="submission" date="2007-03" db="EMBL/GenBank/DDBJ databases">
        <title>Annotation of Culex pipiens quinquefasciatus.</title>
        <authorList>
            <consortium name="The Broad Institute Genome Sequencing Platform"/>
            <person name="Atkinson P.W."/>
            <person name="Hemingway J."/>
            <person name="Christensen B.M."/>
            <person name="Higgs S."/>
            <person name="Kodira C."/>
            <person name="Hannick L."/>
            <person name="Megy K."/>
            <person name="O'Leary S."/>
            <person name="Pearson M."/>
            <person name="Haas B.J."/>
            <person name="Mauceli E."/>
            <person name="Wortman J.R."/>
            <person name="Lee N.H."/>
            <person name="Guigo R."/>
            <person name="Stanke M."/>
            <person name="Alvarado L."/>
            <person name="Amedeo P."/>
            <person name="Antoine C.H."/>
            <person name="Arensburger P."/>
            <person name="Bidwell S.L."/>
            <person name="Crawford M."/>
            <person name="Camaro F."/>
            <person name="Devon K."/>
            <person name="Engels R."/>
            <person name="Hammond M."/>
            <person name="Howarth C."/>
            <person name="Koehrsen M."/>
            <person name="Lawson D."/>
            <person name="Montgomery P."/>
            <person name="Nene V."/>
            <person name="Nusbaum C."/>
            <person name="Puiu D."/>
            <person name="Romero-Severson J."/>
            <person name="Severson D.W."/>
            <person name="Shumway M."/>
            <person name="Sisk P."/>
            <person name="Stolte C."/>
            <person name="Zeng Q."/>
            <person name="Eisenstadt E."/>
            <person name="Fraser-Liggett C."/>
            <person name="Strausberg R."/>
            <person name="Galagan J."/>
            <person name="Birren B."/>
            <person name="Collins F.H."/>
        </authorList>
    </citation>
    <scope>NUCLEOTIDE SEQUENCE [LARGE SCALE GENOMIC DNA]</scope>
    <source>
        <strain evidence="7">JHB</strain>
    </source>
</reference>
<dbReference type="eggNOG" id="KOG2084">
    <property type="taxonomic scope" value="Eukaryota"/>
</dbReference>
<dbReference type="OMA" id="TECNALA"/>
<name>B0XEA6_CULQU</name>
<dbReference type="InParanoid" id="B0XEA6"/>
<feature type="domain" description="SET" evidence="5">
    <location>
        <begin position="178"/>
        <end position="446"/>
    </location>
</feature>
<dbReference type="Proteomes" id="UP000002320">
    <property type="component" value="Unassembled WGS sequence"/>
</dbReference>
<sequence>MFPAMESPEKPTPAESPCHAVVGKLLYKRIGAHPITVLAETDWWRKYLGKHESLFNIAEPVKCDERSRKVRQEGNEFYRRQRYREALGRYNEGICYAEVGSPELGLGYGNRSAVYWELGEYELALANIALARGNCYPEGLEGKLRERERNCRDKLDGGRSLGAVPCPRMGIKIPFMAAQIRMEIFPELGRGFCAERDFRPGDVLLDEKSMMAVIDSGLRYFNCSWCSNANFHSLIPCLECVSYMYCCEECRDRDRETCHRFECGIGGKLREFAFSNTMFGPRMFFYGLSLFKDDVWQMMEFCKTNARTAGNPLSIDFANDDRVQEFKEFVKAAPVGRTRNLFVFRFCAAMYDVLFGKHPLVKSLIRTKSQKRFMMNSFLEFSELAINLAYSSDPDGGLVVNMFCSLASVLNHSCDPNAVIVLDAGRIKIVVLRPIRPGEQICITNGRTFWTAESVEMDEEFDFACRCVVCNPETHAEWRAQGQELPPKAVQHWHVLERVMQAEANDAAKPNALQQYVQRYAYLHPNPEWAVALKVYHGTLRMMVKRENEALARAVALAVADN</sequence>
<dbReference type="GO" id="GO:0008170">
    <property type="term" value="F:N-methyltransferase activity"/>
    <property type="evidence" value="ECO:0007669"/>
    <property type="project" value="UniProtKB-ARBA"/>
</dbReference>
<dbReference type="PROSITE" id="PS50865">
    <property type="entry name" value="ZF_MYND_2"/>
    <property type="match status" value="1"/>
</dbReference>
<evidence type="ECO:0000259" key="5">
    <source>
        <dbReference type="PROSITE" id="PS50280"/>
    </source>
</evidence>
<evidence type="ECO:0000256" key="4">
    <source>
        <dbReference type="PROSITE-ProRule" id="PRU00134"/>
    </source>
</evidence>
<dbReference type="InterPro" id="IPR001214">
    <property type="entry name" value="SET_dom"/>
</dbReference>
<evidence type="ECO:0000313" key="9">
    <source>
        <dbReference type="Proteomes" id="UP000002320"/>
    </source>
</evidence>
<dbReference type="Gene3D" id="6.10.140.2220">
    <property type="match status" value="1"/>
</dbReference>
<dbReference type="SUPFAM" id="SSF82199">
    <property type="entry name" value="SET domain"/>
    <property type="match status" value="1"/>
</dbReference>
<dbReference type="SUPFAM" id="SSF144232">
    <property type="entry name" value="HIT/MYND zinc finger-like"/>
    <property type="match status" value="1"/>
</dbReference>
<dbReference type="HOGENOM" id="CLU_021727_4_1_1"/>